<dbReference type="Proteomes" id="UP001197974">
    <property type="component" value="Chromosome"/>
</dbReference>
<gene>
    <name evidence="1" type="ORF">LC087_18350</name>
</gene>
<dbReference type="RefSeq" id="WP_226542320.1">
    <property type="nucleotide sequence ID" value="NZ_CP129013.1"/>
</dbReference>
<proteinExistence type="predicted"/>
<evidence type="ECO:0000313" key="1">
    <source>
        <dbReference type="EMBL" id="WLR42613.1"/>
    </source>
</evidence>
<keyword evidence="2" id="KW-1185">Reference proteome</keyword>
<sequence length="64" mass="7387">MLKQSLIEGNISLRHNGILIDSDLEVLQLYLPMSLKTKIKKKAEQDNITMDELMLELVQKEFGQ</sequence>
<protein>
    <submittedName>
        <fullName evidence="1">Uncharacterized protein</fullName>
    </submittedName>
</protein>
<evidence type="ECO:0000313" key="2">
    <source>
        <dbReference type="Proteomes" id="UP001197974"/>
    </source>
</evidence>
<accession>A0ABY9JVU7</accession>
<organism evidence="1 2">
    <name type="scientific">Bacillus carboniphilus</name>
    <dbReference type="NCBI Taxonomy" id="86663"/>
    <lineage>
        <taxon>Bacteria</taxon>
        <taxon>Bacillati</taxon>
        <taxon>Bacillota</taxon>
        <taxon>Bacilli</taxon>
        <taxon>Bacillales</taxon>
        <taxon>Bacillaceae</taxon>
        <taxon>Bacillus</taxon>
    </lineage>
</organism>
<dbReference type="EMBL" id="CP129013">
    <property type="protein sequence ID" value="WLR42613.1"/>
    <property type="molecule type" value="Genomic_DNA"/>
</dbReference>
<name>A0ABY9JVU7_9BACI</name>
<dbReference type="SUPFAM" id="SSF47598">
    <property type="entry name" value="Ribbon-helix-helix"/>
    <property type="match status" value="1"/>
</dbReference>
<dbReference type="InterPro" id="IPR010985">
    <property type="entry name" value="Ribbon_hlx_hlx"/>
</dbReference>
<reference evidence="1 2" key="1">
    <citation type="submission" date="2023-06" db="EMBL/GenBank/DDBJ databases">
        <title>Five Gram-positive bacteria isolated from mangrove sediments in Shenzhen, Guangdong, China.</title>
        <authorList>
            <person name="Yu S."/>
            <person name="Zheng W."/>
            <person name="Huang Y."/>
        </authorList>
    </citation>
    <scope>NUCLEOTIDE SEQUENCE [LARGE SCALE GENOMIC DNA]</scope>
    <source>
        <strain evidence="1 2">SaN35-3</strain>
    </source>
</reference>